<dbReference type="GO" id="GO:0051879">
    <property type="term" value="F:Hsp90 protein binding"/>
    <property type="evidence" value="ECO:0007669"/>
    <property type="project" value="InterPro"/>
</dbReference>
<dbReference type="PANTHER" id="PTHR46035:SF1">
    <property type="entry name" value="TETRATRICOPEPTIDE REPEAT PROTEIN 4"/>
    <property type="match status" value="1"/>
</dbReference>
<evidence type="ECO:0000313" key="6">
    <source>
        <dbReference type="EMBL" id="KAF2876354.1"/>
    </source>
</evidence>
<dbReference type="SMART" id="SM00028">
    <property type="entry name" value="TPR"/>
    <property type="match status" value="3"/>
</dbReference>
<comment type="similarity">
    <text evidence="3">Belongs to the TTC4 family.</text>
</comment>
<dbReference type="GO" id="GO:0005829">
    <property type="term" value="C:cytosol"/>
    <property type="evidence" value="ECO:0007669"/>
    <property type="project" value="TreeGrafter"/>
</dbReference>
<reference evidence="6 7" key="1">
    <citation type="submission" date="2020-01" db="EMBL/GenBank/DDBJ databases">
        <authorList>
            <consortium name="DOE Joint Genome Institute"/>
            <person name="Haridas S."/>
            <person name="Albert R."/>
            <person name="Binder M."/>
            <person name="Bloem J."/>
            <person name="Labutti K."/>
            <person name="Salamov A."/>
            <person name="Andreopoulos B."/>
            <person name="Baker S.E."/>
            <person name="Barry K."/>
            <person name="Bills G."/>
            <person name="Bluhm B.H."/>
            <person name="Cannon C."/>
            <person name="Castanera R."/>
            <person name="Culley D.E."/>
            <person name="Daum C."/>
            <person name="Ezra D."/>
            <person name="Gonzalez J.B."/>
            <person name="Henrissat B."/>
            <person name="Kuo A."/>
            <person name="Liang C."/>
            <person name="Lipzen A."/>
            <person name="Lutzoni F."/>
            <person name="Magnuson J."/>
            <person name="Mondo S."/>
            <person name="Nolan M."/>
            <person name="Ohm R."/>
            <person name="Pangilinan J."/>
            <person name="Park H.-J.H."/>
            <person name="Ramirez L."/>
            <person name="Alfaro M."/>
            <person name="Sun H."/>
            <person name="Tritt A."/>
            <person name="Yoshinaga Y."/>
            <person name="Zwiers L.-H.L."/>
            <person name="Turgeon B.G."/>
            <person name="Goodwin S.B."/>
            <person name="Spatafora J.W."/>
            <person name="Crous P.W."/>
            <person name="Grigoriev I.V."/>
        </authorList>
    </citation>
    <scope>NUCLEOTIDE SEQUENCE [LARGE SCALE GENOMIC DNA]</scope>
    <source>
        <strain evidence="6 7">CBS 611.86</strain>
    </source>
</reference>
<dbReference type="SUPFAM" id="SSF48452">
    <property type="entry name" value="TPR-like"/>
    <property type="match status" value="1"/>
</dbReference>
<feature type="domain" description="Cns1/TTC4 wheel" evidence="5">
    <location>
        <begin position="271"/>
        <end position="379"/>
    </location>
</feature>
<dbReference type="GO" id="GO:0006457">
    <property type="term" value="P:protein folding"/>
    <property type="evidence" value="ECO:0007669"/>
    <property type="project" value="TreeGrafter"/>
</dbReference>
<proteinExistence type="inferred from homology"/>
<evidence type="ECO:0000256" key="1">
    <source>
        <dbReference type="ARBA" id="ARBA00022737"/>
    </source>
</evidence>
<evidence type="ECO:0000256" key="4">
    <source>
        <dbReference type="SAM" id="MobiDB-lite"/>
    </source>
</evidence>
<feature type="region of interest" description="Disordered" evidence="4">
    <location>
        <begin position="1"/>
        <end position="26"/>
    </location>
</feature>
<dbReference type="FunFam" id="1.25.40.10:FF:000611">
    <property type="entry name" value="TPR repeat protein"/>
    <property type="match status" value="1"/>
</dbReference>
<dbReference type="InterPro" id="IPR011990">
    <property type="entry name" value="TPR-like_helical_dom_sf"/>
</dbReference>
<evidence type="ECO:0000313" key="7">
    <source>
        <dbReference type="Proteomes" id="UP000481861"/>
    </source>
</evidence>
<organism evidence="6 7">
    <name type="scientific">Massariosphaeria phaeospora</name>
    <dbReference type="NCBI Taxonomy" id="100035"/>
    <lineage>
        <taxon>Eukaryota</taxon>
        <taxon>Fungi</taxon>
        <taxon>Dikarya</taxon>
        <taxon>Ascomycota</taxon>
        <taxon>Pezizomycotina</taxon>
        <taxon>Dothideomycetes</taxon>
        <taxon>Pleosporomycetidae</taxon>
        <taxon>Pleosporales</taxon>
        <taxon>Pleosporales incertae sedis</taxon>
        <taxon>Massariosphaeria</taxon>
    </lineage>
</organism>
<dbReference type="Proteomes" id="UP000481861">
    <property type="component" value="Unassembled WGS sequence"/>
</dbReference>
<dbReference type="CDD" id="cd21381">
    <property type="entry name" value="CTWD_TTC4"/>
    <property type="match status" value="1"/>
</dbReference>
<dbReference type="PANTHER" id="PTHR46035">
    <property type="entry name" value="TETRATRICOPEPTIDE REPEAT PROTEIN 4"/>
    <property type="match status" value="1"/>
</dbReference>
<gene>
    <name evidence="6" type="ORF">BDV95DRAFT_483486</name>
</gene>
<dbReference type="InterPro" id="IPR019734">
    <property type="entry name" value="TPR_rpt"/>
</dbReference>
<dbReference type="Pfam" id="PF18972">
    <property type="entry name" value="Wheel"/>
    <property type="match status" value="1"/>
</dbReference>
<dbReference type="GO" id="GO:0030544">
    <property type="term" value="F:Hsp70 protein binding"/>
    <property type="evidence" value="ECO:0007669"/>
    <property type="project" value="TreeGrafter"/>
</dbReference>
<evidence type="ECO:0000256" key="3">
    <source>
        <dbReference type="ARBA" id="ARBA00023602"/>
    </source>
</evidence>
<comment type="caution">
    <text evidence="6">The sequence shown here is derived from an EMBL/GenBank/DDBJ whole genome shotgun (WGS) entry which is preliminary data.</text>
</comment>
<dbReference type="GO" id="GO:0005634">
    <property type="term" value="C:nucleus"/>
    <property type="evidence" value="ECO:0007669"/>
    <property type="project" value="TreeGrafter"/>
</dbReference>
<keyword evidence="2" id="KW-0802">TPR repeat</keyword>
<dbReference type="AlphaFoldDB" id="A0A7C8ICP1"/>
<evidence type="ECO:0000259" key="5">
    <source>
        <dbReference type="Pfam" id="PF18972"/>
    </source>
</evidence>
<keyword evidence="1" id="KW-0677">Repeat</keyword>
<accession>A0A7C8ICP1</accession>
<dbReference type="Gene3D" id="1.25.40.10">
    <property type="entry name" value="Tetratricopeptide repeat domain"/>
    <property type="match status" value="1"/>
</dbReference>
<dbReference type="OrthoDB" id="420195at2759"/>
<evidence type="ECO:0000256" key="2">
    <source>
        <dbReference type="ARBA" id="ARBA00022803"/>
    </source>
</evidence>
<dbReference type="EMBL" id="JAADJZ010000003">
    <property type="protein sequence ID" value="KAF2876354.1"/>
    <property type="molecule type" value="Genomic_DNA"/>
</dbReference>
<protein>
    <submittedName>
        <fullName evidence="6">TPR repeat protein-like protein</fullName>
    </submittedName>
</protein>
<name>A0A7C8ICP1_9PLEO</name>
<dbReference type="InterPro" id="IPR044059">
    <property type="entry name" value="Csn1/TTC4_wheel"/>
</dbReference>
<keyword evidence="7" id="KW-1185">Reference proteome</keyword>
<sequence>MAQDPTRHNGPTASVPLPPAMAEVQSQSVDDVLKEMNRLPLFMTTLDDTDAEGGDNIALEALKALAYEGTRAEVAENFRQQGNECARAKQWTNAKEFYNKAIAALKAPSQVPPDDVIEVEVDPEAETKKEKEIEEASYVNRALCNLEKKNYRSCNQDCASTIRLNPFNIKAFYRSGTACLALDKLPEALDACTRGLAIDSSNAPLKTLATKISARKAHLDSLEKVRRERKEKAASERATLRLALKSRAILTRTTEQVPDLEDAAVKLANSLDPSSTLSFPVLLLYPTHSQSDFVKAFSETEKLDQHLDYIFPLPWDSEHEFTVDGVEAYMETTAGGLIKVGKKMTLGKVLGSGKTEVVDGLVRISVLPKSKAAGWIEEFKKRRR</sequence>